<evidence type="ECO:0000256" key="9">
    <source>
        <dbReference type="SAM" id="Phobius"/>
    </source>
</evidence>
<dbReference type="GO" id="GO:0001401">
    <property type="term" value="C:SAM complex"/>
    <property type="evidence" value="ECO:0007669"/>
    <property type="project" value="InterPro"/>
</dbReference>
<dbReference type="GO" id="GO:0007005">
    <property type="term" value="P:mitochondrion organization"/>
    <property type="evidence" value="ECO:0007669"/>
    <property type="project" value="TreeGrafter"/>
</dbReference>
<dbReference type="InterPro" id="IPR050931">
    <property type="entry name" value="Mito_Protein_Transport_Metaxin"/>
</dbReference>
<dbReference type="InterPro" id="IPR036282">
    <property type="entry name" value="Glutathione-S-Trfase_C_sf"/>
</dbReference>
<comment type="caution">
    <text evidence="12">The sequence shown here is derived from an EMBL/GenBank/DDBJ whole genome shotgun (WGS) entry which is preliminary data.</text>
</comment>
<comment type="subcellular location">
    <subcellularLocation>
        <location evidence="1">Mitochondrion outer membrane</location>
    </subcellularLocation>
</comment>
<dbReference type="InterPro" id="IPR019564">
    <property type="entry name" value="Sam37/metaxin_N"/>
</dbReference>
<reference evidence="12 13" key="1">
    <citation type="submission" date="2019-07" db="EMBL/GenBank/DDBJ databases">
        <title>Draft genome assembly of a fouling barnacle, Amphibalanus amphitrite (Darwin, 1854): The first reference genome for Thecostraca.</title>
        <authorList>
            <person name="Kim W."/>
        </authorList>
    </citation>
    <scope>NUCLEOTIDE SEQUENCE [LARGE SCALE GENOMIC DNA]</scope>
    <source>
        <strain evidence="12">SNU_AA5</strain>
        <tissue evidence="12">Soma without cirri and trophi</tissue>
    </source>
</reference>
<dbReference type="Proteomes" id="UP000440578">
    <property type="component" value="Unassembled WGS sequence"/>
</dbReference>
<evidence type="ECO:0000256" key="5">
    <source>
        <dbReference type="ARBA" id="ARBA00022927"/>
    </source>
</evidence>
<organism evidence="12 13">
    <name type="scientific">Amphibalanus amphitrite</name>
    <name type="common">Striped barnacle</name>
    <name type="synonym">Balanus amphitrite</name>
    <dbReference type="NCBI Taxonomy" id="1232801"/>
    <lineage>
        <taxon>Eukaryota</taxon>
        <taxon>Metazoa</taxon>
        <taxon>Ecdysozoa</taxon>
        <taxon>Arthropoda</taxon>
        <taxon>Crustacea</taxon>
        <taxon>Multicrustacea</taxon>
        <taxon>Cirripedia</taxon>
        <taxon>Thoracica</taxon>
        <taxon>Thoracicalcarea</taxon>
        <taxon>Balanomorpha</taxon>
        <taxon>Balanoidea</taxon>
        <taxon>Balanidae</taxon>
        <taxon>Amphibalaninae</taxon>
        <taxon>Amphibalanus</taxon>
    </lineage>
</organism>
<dbReference type="InterPro" id="IPR033468">
    <property type="entry name" value="Metaxin_GST"/>
</dbReference>
<feature type="domain" description="Metaxin glutathione S-transferase" evidence="11">
    <location>
        <begin position="167"/>
        <end position="231"/>
    </location>
</feature>
<keyword evidence="4" id="KW-1000">Mitochondrion outer membrane</keyword>
<dbReference type="Pfam" id="PF17171">
    <property type="entry name" value="GST_C_6"/>
    <property type="match status" value="1"/>
</dbReference>
<evidence type="ECO:0000256" key="7">
    <source>
        <dbReference type="ARBA" id="ARBA00023136"/>
    </source>
</evidence>
<dbReference type="AlphaFoldDB" id="A0A6A4X2D8"/>
<evidence type="ECO:0000259" key="10">
    <source>
        <dbReference type="Pfam" id="PF10568"/>
    </source>
</evidence>
<protein>
    <submittedName>
        <fullName evidence="12">Metaxin-1</fullName>
    </submittedName>
</protein>
<dbReference type="EMBL" id="VIIS01000173">
    <property type="protein sequence ID" value="KAF0312383.1"/>
    <property type="molecule type" value="Genomic_DNA"/>
</dbReference>
<dbReference type="PANTHER" id="PTHR12289">
    <property type="entry name" value="METAXIN RELATED"/>
    <property type="match status" value="1"/>
</dbReference>
<keyword evidence="13" id="KW-1185">Reference proteome</keyword>
<feature type="region of interest" description="Disordered" evidence="8">
    <location>
        <begin position="246"/>
        <end position="269"/>
    </location>
</feature>
<evidence type="ECO:0000256" key="1">
    <source>
        <dbReference type="ARBA" id="ARBA00004294"/>
    </source>
</evidence>
<sequence>MNLEIWPGDWGLPSIDSNCLEVLTYLKMCGAEAELTAANNPLRSPSGHFPVLRHEEAVIGSLDDIILHLKRQNYNPDYALSARQCADSLAFSNLLRDRLEPALWLCWWVDAKNSTELTRKWYASHLRFPLNFYYPSVWEEAARRRLAAVCDFDATPEAVEAYVCRRADECFSSLSEQLGDRHWFLGGSAPTSLDARVFGLLAPLLRAPLPSHRLQGLLKGYPNLVTFVGRVQQKFFVKERDEYEARQKDRRSGEGGGSRADNSADDAEFPHKRRNQVLAGLVAAVVMLTFALTNGIVKIETQDQSEYDMSEMDAD</sequence>
<dbReference type="OrthoDB" id="5835136at2759"/>
<evidence type="ECO:0000313" key="12">
    <source>
        <dbReference type="EMBL" id="KAF0312383.1"/>
    </source>
</evidence>
<dbReference type="SUPFAM" id="SSF47616">
    <property type="entry name" value="GST C-terminal domain-like"/>
    <property type="match status" value="1"/>
</dbReference>
<evidence type="ECO:0000256" key="6">
    <source>
        <dbReference type="ARBA" id="ARBA00023128"/>
    </source>
</evidence>
<evidence type="ECO:0000313" key="13">
    <source>
        <dbReference type="Proteomes" id="UP000440578"/>
    </source>
</evidence>
<evidence type="ECO:0000256" key="3">
    <source>
        <dbReference type="ARBA" id="ARBA00022448"/>
    </source>
</evidence>
<dbReference type="PANTHER" id="PTHR12289:SF41">
    <property type="entry name" value="FAILED AXON CONNECTIONS-RELATED"/>
    <property type="match status" value="1"/>
</dbReference>
<feature type="transmembrane region" description="Helical" evidence="9">
    <location>
        <begin position="277"/>
        <end position="297"/>
    </location>
</feature>
<evidence type="ECO:0000259" key="11">
    <source>
        <dbReference type="Pfam" id="PF17171"/>
    </source>
</evidence>
<gene>
    <name evidence="12" type="primary">Mtx1_0</name>
    <name evidence="12" type="ORF">FJT64_016835</name>
</gene>
<keyword evidence="9" id="KW-0812">Transmembrane</keyword>
<dbReference type="Pfam" id="PF10568">
    <property type="entry name" value="Tom37"/>
    <property type="match status" value="1"/>
</dbReference>
<keyword evidence="9" id="KW-1133">Transmembrane helix</keyword>
<evidence type="ECO:0000256" key="8">
    <source>
        <dbReference type="SAM" id="MobiDB-lite"/>
    </source>
</evidence>
<keyword evidence="3" id="KW-0813">Transport</keyword>
<evidence type="ECO:0000256" key="2">
    <source>
        <dbReference type="ARBA" id="ARBA00009170"/>
    </source>
</evidence>
<name>A0A6A4X2D8_AMPAM</name>
<comment type="similarity">
    <text evidence="2">Belongs to the metaxin family.</text>
</comment>
<feature type="domain" description="Mitochondrial outer membrane transport complex Sam37/metaxin N-terminal" evidence="10">
    <location>
        <begin position="19"/>
        <end position="136"/>
    </location>
</feature>
<evidence type="ECO:0000256" key="4">
    <source>
        <dbReference type="ARBA" id="ARBA00022787"/>
    </source>
</evidence>
<proteinExistence type="inferred from homology"/>
<keyword evidence="5" id="KW-0653">Protein transport</keyword>
<accession>A0A6A4X2D8</accession>
<keyword evidence="6" id="KW-0496">Mitochondrion</keyword>
<dbReference type="CDD" id="cd03078">
    <property type="entry name" value="GST_N_Metaxin1_like"/>
    <property type="match status" value="1"/>
</dbReference>
<keyword evidence="7 9" id="KW-0472">Membrane</keyword>
<dbReference type="GO" id="GO:0015031">
    <property type="term" value="P:protein transport"/>
    <property type="evidence" value="ECO:0007669"/>
    <property type="project" value="UniProtKB-KW"/>
</dbReference>